<evidence type="ECO:0000256" key="1">
    <source>
        <dbReference type="PROSITE-ProRule" id="PRU00473"/>
    </source>
</evidence>
<keyword evidence="5" id="KW-1185">Reference proteome</keyword>
<keyword evidence="2" id="KW-0812">Transmembrane</keyword>
<sequence length="301" mass="32958">MTPEVGHFALALALALALVQSTVPIIGAARGNLLWMRSARPLSIGQVIFTSVAFGALMQAFIVSDFTVRNVAENSHSLKPLLYKIAGMWGSHEGSLLLWVLILTVFGAGVSQEQRDQRSEGNTPSNLRSNIEKTRQFATAAVSLRQALQELPEIAEIAELSSSIIFEETEEGLNILLLDQEGRAMFREGSKYPYEATRRLLAKMAPILARLPNRIHVTGHTTGGQRTASTPYSTWNLSADRANVVRHILSEYGVPHDQFFGVTGKADIEPLFPNDPNLIANRRVEILLMAEAPPLPPSLSP</sequence>
<protein>
    <recommendedName>
        <fullName evidence="3">OmpA-like domain-containing protein</fullName>
    </recommendedName>
</protein>
<dbReference type="SUPFAM" id="SSF103088">
    <property type="entry name" value="OmpA-like"/>
    <property type="match status" value="1"/>
</dbReference>
<dbReference type="CDD" id="cd07185">
    <property type="entry name" value="OmpA_C-like"/>
    <property type="match status" value="1"/>
</dbReference>
<organism evidence="4 5">
    <name type="scientific">Pseudovibrio japonicus</name>
    <dbReference type="NCBI Taxonomy" id="366534"/>
    <lineage>
        <taxon>Bacteria</taxon>
        <taxon>Pseudomonadati</taxon>
        <taxon>Pseudomonadota</taxon>
        <taxon>Alphaproteobacteria</taxon>
        <taxon>Hyphomicrobiales</taxon>
        <taxon>Stappiaceae</taxon>
        <taxon>Pseudovibrio</taxon>
    </lineage>
</organism>
<feature type="transmembrane region" description="Helical" evidence="2">
    <location>
        <begin position="89"/>
        <end position="110"/>
    </location>
</feature>
<dbReference type="Pfam" id="PF00691">
    <property type="entry name" value="OmpA"/>
    <property type="match status" value="1"/>
</dbReference>
<accession>A0ABQ3EQ52</accession>
<dbReference type="InterPro" id="IPR050330">
    <property type="entry name" value="Bact_OuterMem_StrucFunc"/>
</dbReference>
<dbReference type="Proteomes" id="UP000637980">
    <property type="component" value="Unassembled WGS sequence"/>
</dbReference>
<evidence type="ECO:0000256" key="2">
    <source>
        <dbReference type="SAM" id="Phobius"/>
    </source>
</evidence>
<dbReference type="Gene3D" id="3.30.1330.60">
    <property type="entry name" value="OmpA-like domain"/>
    <property type="match status" value="1"/>
</dbReference>
<keyword evidence="2" id="KW-1133">Transmembrane helix</keyword>
<gene>
    <name evidence="4" type="ORF">GCM10007094_41580</name>
</gene>
<dbReference type="InterPro" id="IPR036737">
    <property type="entry name" value="OmpA-like_sf"/>
</dbReference>
<comment type="caution">
    <text evidence="4">The sequence shown here is derived from an EMBL/GenBank/DDBJ whole genome shotgun (WGS) entry which is preliminary data.</text>
</comment>
<dbReference type="EMBL" id="BMXE01000010">
    <property type="protein sequence ID" value="GHB47942.1"/>
    <property type="molecule type" value="Genomic_DNA"/>
</dbReference>
<evidence type="ECO:0000313" key="4">
    <source>
        <dbReference type="EMBL" id="GHB47942.1"/>
    </source>
</evidence>
<proteinExistence type="predicted"/>
<dbReference type="PANTHER" id="PTHR30329:SF21">
    <property type="entry name" value="LIPOPROTEIN YIAD-RELATED"/>
    <property type="match status" value="1"/>
</dbReference>
<feature type="domain" description="OmpA-like" evidence="3">
    <location>
        <begin position="173"/>
        <end position="292"/>
    </location>
</feature>
<dbReference type="PANTHER" id="PTHR30329">
    <property type="entry name" value="STATOR ELEMENT OF FLAGELLAR MOTOR COMPLEX"/>
    <property type="match status" value="1"/>
</dbReference>
<evidence type="ECO:0000313" key="5">
    <source>
        <dbReference type="Proteomes" id="UP000637980"/>
    </source>
</evidence>
<name>A0ABQ3EQ52_9HYPH</name>
<dbReference type="InterPro" id="IPR006665">
    <property type="entry name" value="OmpA-like"/>
</dbReference>
<keyword evidence="1 2" id="KW-0472">Membrane</keyword>
<evidence type="ECO:0000259" key="3">
    <source>
        <dbReference type="PROSITE" id="PS51123"/>
    </source>
</evidence>
<feature type="transmembrane region" description="Helical" evidence="2">
    <location>
        <begin position="44"/>
        <end position="68"/>
    </location>
</feature>
<reference evidence="5" key="1">
    <citation type="journal article" date="2019" name="Int. J. Syst. Evol. Microbiol.">
        <title>The Global Catalogue of Microorganisms (GCM) 10K type strain sequencing project: providing services to taxonomists for standard genome sequencing and annotation.</title>
        <authorList>
            <consortium name="The Broad Institute Genomics Platform"/>
            <consortium name="The Broad Institute Genome Sequencing Center for Infectious Disease"/>
            <person name="Wu L."/>
            <person name="Ma J."/>
        </authorList>
    </citation>
    <scope>NUCLEOTIDE SEQUENCE [LARGE SCALE GENOMIC DNA]</scope>
    <source>
        <strain evidence="5">KCTC 12861</strain>
    </source>
</reference>
<dbReference type="PROSITE" id="PS51123">
    <property type="entry name" value="OMPA_2"/>
    <property type="match status" value="1"/>
</dbReference>